<reference evidence="2 3" key="1">
    <citation type="submission" date="2021-05" db="EMBL/GenBank/DDBJ databases">
        <title>Roseococcus sp. XZZS9, whole genome shotgun sequencing project.</title>
        <authorList>
            <person name="Zhao G."/>
            <person name="Shen L."/>
        </authorList>
    </citation>
    <scope>NUCLEOTIDE SEQUENCE [LARGE SCALE GENOMIC DNA]</scope>
    <source>
        <strain evidence="2 3">XZZS9</strain>
    </source>
</reference>
<keyword evidence="1" id="KW-0812">Transmembrane</keyword>
<feature type="transmembrane region" description="Helical" evidence="1">
    <location>
        <begin position="292"/>
        <end position="311"/>
    </location>
</feature>
<sequence>MNQSTLPGLPSIDPEPQRRTALGLPPLVPILVGLVVLAFLVMVISPPMNHDVAAVLDFAMRWRNGEVLYRDLIDMNPPLIFMLTRGAVVLGEAFGIGPIQSVLWSVLMLCAIGATLALRLWRDLPKGPIEAAAVAVGLPLLLITVAYDFGQREHLMLAASLPYLMLATRRAEGVATSRPLALGVAVLAACFFALKPHFLGIPALVELYVLWRVGRPGFRDPVPWVMAVVWIAYLAMIQLAFPAYTQFALPLAVEFYHSSGGLTWVLANERMAPSILVMLPAAAIALRRPRGLAPVLALAGLAALAAALIQMRGWTYHAMPFKLLGSLLAAQLTGRWLDANLRTPARAAPGFAALTAGFFTLQALLNGETWRAVSFEGSWPGVIAAEIGRDAPGGRVLVLAPGIHPIFPAINYAHALSTLPTLNNWLVQAANETCLPNGARYREPSEMGVGERLIWDAVTQGMAHRPPEALMVARDTSIPFCGRDFDYLEYYGRDPGFAAALQRYRLKADFAGYRIFQREDP</sequence>
<keyword evidence="3" id="KW-1185">Reference proteome</keyword>
<feature type="transmembrane region" description="Helical" evidence="1">
    <location>
        <begin position="20"/>
        <end position="44"/>
    </location>
</feature>
<feature type="transmembrane region" description="Helical" evidence="1">
    <location>
        <begin position="128"/>
        <end position="147"/>
    </location>
</feature>
<accession>A0ABS5QEW0</accession>
<organism evidence="2 3">
    <name type="scientific">Roseococcus pinisoli</name>
    <dbReference type="NCBI Taxonomy" id="2835040"/>
    <lineage>
        <taxon>Bacteria</taxon>
        <taxon>Pseudomonadati</taxon>
        <taxon>Pseudomonadota</taxon>
        <taxon>Alphaproteobacteria</taxon>
        <taxon>Acetobacterales</taxon>
        <taxon>Roseomonadaceae</taxon>
        <taxon>Roseococcus</taxon>
    </lineage>
</organism>
<keyword evidence="1" id="KW-0472">Membrane</keyword>
<feature type="transmembrane region" description="Helical" evidence="1">
    <location>
        <begin position="102"/>
        <end position="121"/>
    </location>
</feature>
<evidence type="ECO:0000256" key="1">
    <source>
        <dbReference type="SAM" id="Phobius"/>
    </source>
</evidence>
<dbReference type="EMBL" id="JAHCDA010000002">
    <property type="protein sequence ID" value="MBS7811841.1"/>
    <property type="molecule type" value="Genomic_DNA"/>
</dbReference>
<proteinExistence type="predicted"/>
<dbReference type="Proteomes" id="UP000766336">
    <property type="component" value="Unassembled WGS sequence"/>
</dbReference>
<comment type="caution">
    <text evidence="2">The sequence shown here is derived from an EMBL/GenBank/DDBJ whole genome shotgun (WGS) entry which is preliminary data.</text>
</comment>
<evidence type="ECO:0000313" key="2">
    <source>
        <dbReference type="EMBL" id="MBS7811841.1"/>
    </source>
</evidence>
<name>A0ABS5QEW0_9PROT</name>
<protein>
    <recommendedName>
        <fullName evidence="4">Glycosyltransferase RgtA/B/C/D-like domain-containing protein</fullName>
    </recommendedName>
</protein>
<keyword evidence="1" id="KW-1133">Transmembrane helix</keyword>
<feature type="transmembrane region" description="Helical" evidence="1">
    <location>
        <begin position="222"/>
        <end position="241"/>
    </location>
</feature>
<feature type="transmembrane region" description="Helical" evidence="1">
    <location>
        <begin position="180"/>
        <end position="210"/>
    </location>
</feature>
<evidence type="ECO:0008006" key="4">
    <source>
        <dbReference type="Google" id="ProtNLM"/>
    </source>
</evidence>
<evidence type="ECO:0000313" key="3">
    <source>
        <dbReference type="Proteomes" id="UP000766336"/>
    </source>
</evidence>
<feature type="transmembrane region" description="Helical" evidence="1">
    <location>
        <begin position="79"/>
        <end position="96"/>
    </location>
</feature>
<gene>
    <name evidence="2" type="ORF">KHU32_12905</name>
</gene>
<dbReference type="RefSeq" id="WP_213670488.1">
    <property type="nucleotide sequence ID" value="NZ_JAHCDA010000002.1"/>
</dbReference>